<comment type="caution">
    <text evidence="1">The sequence shown here is derived from an EMBL/GenBank/DDBJ whole genome shotgun (WGS) entry which is preliminary data.</text>
</comment>
<dbReference type="Proteomes" id="UP000282125">
    <property type="component" value="Unassembled WGS sequence"/>
</dbReference>
<name>A0A3P3DCJ9_9RHOB</name>
<dbReference type="InterPro" id="IPR027417">
    <property type="entry name" value="P-loop_NTPase"/>
</dbReference>
<protein>
    <recommendedName>
        <fullName evidence="3">Sulphotransferase Stf0 domain-containing protein</fullName>
    </recommendedName>
</protein>
<keyword evidence="2" id="KW-1185">Reference proteome</keyword>
<sequence>MSVPFIIWTLQRTGGTTLAHLLITLSQAPSLGHEPFNPDRRLGGLHKAFLQTQDEAALRAGIREALSGAGSMKHCHELVPPRLNEILMEETTAAGWRPLILDRQSDSARMLSLITAQLTGAWGRALADQVVRDCEAGLRSLPPADLEAARRGLWNGWQRRCQLAEAFKARGLCPEVVLFEEVYDTPAEGVLRVADLIARLALSGAARPGPDPRIRAALESSGQDSGRILEYLPNIAGLRAALRETEARLPFSWRARPPAGPRG</sequence>
<organism evidence="1 2">
    <name type="scientific">Falsigemmobacter faecalis</name>
    <dbReference type="NCBI Taxonomy" id="2488730"/>
    <lineage>
        <taxon>Bacteria</taxon>
        <taxon>Pseudomonadati</taxon>
        <taxon>Pseudomonadota</taxon>
        <taxon>Alphaproteobacteria</taxon>
        <taxon>Rhodobacterales</taxon>
        <taxon>Paracoccaceae</taxon>
        <taxon>Falsigemmobacter</taxon>
    </lineage>
</organism>
<dbReference type="OrthoDB" id="7831342at2"/>
<evidence type="ECO:0000313" key="2">
    <source>
        <dbReference type="Proteomes" id="UP000282125"/>
    </source>
</evidence>
<evidence type="ECO:0008006" key="3">
    <source>
        <dbReference type="Google" id="ProtNLM"/>
    </source>
</evidence>
<dbReference type="EMBL" id="RRAZ01000032">
    <property type="protein sequence ID" value="RRH71172.1"/>
    <property type="molecule type" value="Genomic_DNA"/>
</dbReference>
<accession>A0A3P3DCJ9</accession>
<proteinExistence type="predicted"/>
<gene>
    <name evidence="1" type="ORF">EG244_16700</name>
</gene>
<reference evidence="1 2" key="1">
    <citation type="submission" date="2018-11" db="EMBL/GenBank/DDBJ databases">
        <title>Gemmobacter sp. nov., YIM 102744-1 draft genome.</title>
        <authorList>
            <person name="Li G."/>
            <person name="Jiang Y."/>
        </authorList>
    </citation>
    <scope>NUCLEOTIDE SEQUENCE [LARGE SCALE GENOMIC DNA]</scope>
    <source>
        <strain evidence="1 2">YIM 102744-1</strain>
    </source>
</reference>
<evidence type="ECO:0000313" key="1">
    <source>
        <dbReference type="EMBL" id="RRH71172.1"/>
    </source>
</evidence>
<dbReference type="RefSeq" id="WP_124966319.1">
    <property type="nucleotide sequence ID" value="NZ_RRAZ01000032.1"/>
</dbReference>
<dbReference type="Gene3D" id="3.40.50.300">
    <property type="entry name" value="P-loop containing nucleotide triphosphate hydrolases"/>
    <property type="match status" value="1"/>
</dbReference>
<dbReference type="AlphaFoldDB" id="A0A3P3DCJ9"/>